<sequence length="132" mass="14923">MVATCNKIDLSSFIRPLLQERSWGISLEASTFAIQENADSFESIKKYLEDKNPEVSLQAAFILAHYTQDEEALLVFEKRFKEVSRPLKEQILVGIGQIGAKQSIPFLVELLDEPFESIRISAARALLLCLNH</sequence>
<protein>
    <recommendedName>
        <fullName evidence="2">HEAT repeat domain-containing protein</fullName>
    </recommendedName>
</protein>
<evidence type="ECO:0008006" key="2">
    <source>
        <dbReference type="Google" id="ProtNLM"/>
    </source>
</evidence>
<dbReference type="InterPro" id="IPR016024">
    <property type="entry name" value="ARM-type_fold"/>
</dbReference>
<dbReference type="Pfam" id="PF13646">
    <property type="entry name" value="HEAT_2"/>
    <property type="match status" value="1"/>
</dbReference>
<dbReference type="SUPFAM" id="SSF48371">
    <property type="entry name" value="ARM repeat"/>
    <property type="match status" value="1"/>
</dbReference>
<dbReference type="EMBL" id="BARW01016840">
    <property type="protein sequence ID" value="GAI95770.1"/>
    <property type="molecule type" value="Genomic_DNA"/>
</dbReference>
<reference evidence="1" key="1">
    <citation type="journal article" date="2014" name="Front. Microbiol.">
        <title>High frequency of phylogenetically diverse reductive dehalogenase-homologous genes in deep subseafloor sedimentary metagenomes.</title>
        <authorList>
            <person name="Kawai M."/>
            <person name="Futagami T."/>
            <person name="Toyoda A."/>
            <person name="Takaki Y."/>
            <person name="Nishi S."/>
            <person name="Hori S."/>
            <person name="Arai W."/>
            <person name="Tsubouchi T."/>
            <person name="Morono Y."/>
            <person name="Uchiyama I."/>
            <person name="Ito T."/>
            <person name="Fujiyama A."/>
            <person name="Inagaki F."/>
            <person name="Takami H."/>
        </authorList>
    </citation>
    <scope>NUCLEOTIDE SEQUENCE</scope>
    <source>
        <strain evidence="1">Expedition CK06-06</strain>
    </source>
</reference>
<name>X1U7E2_9ZZZZ</name>
<dbReference type="InterPro" id="IPR011989">
    <property type="entry name" value="ARM-like"/>
</dbReference>
<accession>X1U7E2</accession>
<organism evidence="1">
    <name type="scientific">marine sediment metagenome</name>
    <dbReference type="NCBI Taxonomy" id="412755"/>
    <lineage>
        <taxon>unclassified sequences</taxon>
        <taxon>metagenomes</taxon>
        <taxon>ecological metagenomes</taxon>
    </lineage>
</organism>
<dbReference type="AlphaFoldDB" id="X1U7E2"/>
<dbReference type="Gene3D" id="1.25.10.10">
    <property type="entry name" value="Leucine-rich Repeat Variant"/>
    <property type="match status" value="1"/>
</dbReference>
<gene>
    <name evidence="1" type="ORF">S12H4_29228</name>
</gene>
<comment type="caution">
    <text evidence="1">The sequence shown here is derived from an EMBL/GenBank/DDBJ whole genome shotgun (WGS) entry which is preliminary data.</text>
</comment>
<evidence type="ECO:0000313" key="1">
    <source>
        <dbReference type="EMBL" id="GAI95770.1"/>
    </source>
</evidence>
<proteinExistence type="predicted"/>